<dbReference type="Proteomes" id="UP001627408">
    <property type="component" value="Unassembled WGS sequence"/>
</dbReference>
<gene>
    <name evidence="1" type="ORF">ACERZ8_06250</name>
</gene>
<dbReference type="EMBL" id="JBHDIY010000002">
    <property type="protein sequence ID" value="MFL4469488.1"/>
    <property type="molecule type" value="Genomic_DNA"/>
</dbReference>
<protein>
    <recommendedName>
        <fullName evidence="3">Flagellar assembly protein FliH</fullName>
    </recommendedName>
</protein>
<evidence type="ECO:0000313" key="2">
    <source>
        <dbReference type="Proteomes" id="UP001627408"/>
    </source>
</evidence>
<proteinExistence type="predicted"/>
<evidence type="ECO:0000313" key="1">
    <source>
        <dbReference type="EMBL" id="MFL4469488.1"/>
    </source>
</evidence>
<dbReference type="RefSeq" id="WP_407591332.1">
    <property type="nucleotide sequence ID" value="NZ_JBHDIY010000002.1"/>
</dbReference>
<keyword evidence="2" id="KW-1185">Reference proteome</keyword>
<sequence>MSLTHLFQDFGTLKPANVGKKSMSTEEIEDLKLQAFEGGFQAGWDEAVKAQSDTVTHVSAGLAASLQSASFEYHELRGTLHASVQSIMTEIVETILPVAAHASLGSHIRDLVGSISQDALDRSIEIAVAPGRDEAVRNLLSAELPEPFEVIVDPMMSPNQATLRMGAKEIDVNLDKTVAEIASALTNFFETQKSEVNNGGTA</sequence>
<accession>A0ABW8UWE2</accession>
<reference evidence="1 2" key="1">
    <citation type="submission" date="2024-08" db="EMBL/GenBank/DDBJ databases">
        <title>Tateyamaria sp. nov., isolated from marine algae.</title>
        <authorList>
            <person name="Choi B.J."/>
            <person name="Kim J.M."/>
            <person name="Lee J.K."/>
            <person name="Choi D.G."/>
            <person name="Bayburt H."/>
            <person name="Baek J.H."/>
            <person name="Han D.M."/>
            <person name="Jeon C.O."/>
        </authorList>
    </citation>
    <scope>NUCLEOTIDE SEQUENCE [LARGE SCALE GENOMIC DNA]</scope>
    <source>
        <strain evidence="1 2">KMU-156</strain>
    </source>
</reference>
<evidence type="ECO:0008006" key="3">
    <source>
        <dbReference type="Google" id="ProtNLM"/>
    </source>
</evidence>
<comment type="caution">
    <text evidence="1">The sequence shown here is derived from an EMBL/GenBank/DDBJ whole genome shotgun (WGS) entry which is preliminary data.</text>
</comment>
<organism evidence="1 2">
    <name type="scientific">Tateyamaria armeniaca</name>
    <dbReference type="NCBI Taxonomy" id="2518930"/>
    <lineage>
        <taxon>Bacteria</taxon>
        <taxon>Pseudomonadati</taxon>
        <taxon>Pseudomonadota</taxon>
        <taxon>Alphaproteobacteria</taxon>
        <taxon>Rhodobacterales</taxon>
        <taxon>Roseobacteraceae</taxon>
        <taxon>Tateyamaria</taxon>
    </lineage>
</organism>
<name>A0ABW8UWE2_9RHOB</name>